<sequence length="127" mass="14326">MVEPRRLVAVLMLKIRRPQIEALTNLSRRRLVAGAIVHLRDAHPERWAEATDEVAGAWVERRLARGLQLGLVEEVSLLRHLEVASRFDERFADSDDAIGVLHDLEGLQSWPEPMELLASLYGSPAET</sequence>
<accession>A0A9X3J4S0</accession>
<comment type="caution">
    <text evidence="1">The sequence shown here is derived from an EMBL/GenBank/DDBJ whole genome shotgun (WGS) entry which is preliminary data.</text>
</comment>
<evidence type="ECO:0000313" key="2">
    <source>
        <dbReference type="Proteomes" id="UP001150924"/>
    </source>
</evidence>
<keyword evidence="2" id="KW-1185">Reference proteome</keyword>
<name>A0A9X3J4S0_9BACT</name>
<protein>
    <submittedName>
        <fullName evidence="1">Uncharacterized protein</fullName>
    </submittedName>
</protein>
<dbReference type="Proteomes" id="UP001150924">
    <property type="component" value="Unassembled WGS sequence"/>
</dbReference>
<dbReference type="RefSeq" id="WP_267777409.1">
    <property type="nucleotide sequence ID" value="NZ_JAPNKE010000002.1"/>
</dbReference>
<gene>
    <name evidence="1" type="ORF">OV079_49595</name>
</gene>
<dbReference type="AlphaFoldDB" id="A0A9X3J4S0"/>
<reference evidence="1" key="1">
    <citation type="submission" date="2022-11" db="EMBL/GenBank/DDBJ databases">
        <title>Minimal conservation of predation-associated metabolite biosynthetic gene clusters underscores biosynthetic potential of Myxococcota including descriptions for ten novel species: Archangium lansinium sp. nov., Myxococcus landrumus sp. nov., Nannocystis bai.</title>
        <authorList>
            <person name="Ahearne A."/>
            <person name="Stevens C."/>
            <person name="Phillips K."/>
        </authorList>
    </citation>
    <scope>NUCLEOTIDE SEQUENCE</scope>
    <source>
        <strain evidence="1">Na p29</strain>
    </source>
</reference>
<organism evidence="1 2">
    <name type="scientific">Nannocystis pusilla</name>
    <dbReference type="NCBI Taxonomy" id="889268"/>
    <lineage>
        <taxon>Bacteria</taxon>
        <taxon>Pseudomonadati</taxon>
        <taxon>Myxococcota</taxon>
        <taxon>Polyangia</taxon>
        <taxon>Nannocystales</taxon>
        <taxon>Nannocystaceae</taxon>
        <taxon>Nannocystis</taxon>
    </lineage>
</organism>
<dbReference type="EMBL" id="JAPNKE010000002">
    <property type="protein sequence ID" value="MCY1013453.1"/>
    <property type="molecule type" value="Genomic_DNA"/>
</dbReference>
<evidence type="ECO:0000313" key="1">
    <source>
        <dbReference type="EMBL" id="MCY1013453.1"/>
    </source>
</evidence>
<proteinExistence type="predicted"/>